<proteinExistence type="inferred from homology"/>
<dbReference type="STRING" id="1006576.DTL3_0037"/>
<dbReference type="AlphaFoldDB" id="A0A0C7NHC5"/>
<feature type="domain" description="Glycosyl hydrolase family 13 catalytic" evidence="7">
    <location>
        <begin position="34"/>
        <end position="432"/>
    </location>
</feature>
<evidence type="ECO:0000256" key="2">
    <source>
        <dbReference type="ARBA" id="ARBA00008061"/>
    </source>
</evidence>
<gene>
    <name evidence="8" type="primary">amyA1</name>
    <name evidence="8" type="ORF">DTL3_0037</name>
</gene>
<dbReference type="Gene3D" id="3.20.20.80">
    <property type="entry name" value="Glycosidases"/>
    <property type="match status" value="1"/>
</dbReference>
<dbReference type="SUPFAM" id="SSF49344">
    <property type="entry name" value="CBD9-like"/>
    <property type="match status" value="1"/>
</dbReference>
<dbReference type="HOGENOM" id="CLU_010079_0_0_0"/>
<dbReference type="KEGG" id="dtn:DTL3_0037"/>
<evidence type="ECO:0000313" key="8">
    <source>
        <dbReference type="EMBL" id="CEP77371.1"/>
    </source>
</evidence>
<keyword evidence="3" id="KW-0479">Metal-binding</keyword>
<dbReference type="Pfam" id="PF00128">
    <property type="entry name" value="Alpha-amylase"/>
    <property type="match status" value="1"/>
</dbReference>
<keyword evidence="6 8" id="KW-0326">Glycosidase</keyword>
<evidence type="ECO:0000256" key="5">
    <source>
        <dbReference type="RuleBase" id="RU003615"/>
    </source>
</evidence>
<comment type="catalytic activity">
    <reaction evidence="6">
        <text>Endohydrolysis of (1-&gt;4)-alpha-D-glucosidic linkages in polysaccharides containing three or more (1-&gt;4)-alpha-linked D-glucose units.</text>
        <dbReference type="EC" id="3.2.1.1"/>
    </reaction>
</comment>
<comment type="cofactor">
    <cofactor evidence="1">
        <name>Ca(2+)</name>
        <dbReference type="ChEBI" id="CHEBI:29108"/>
    </cofactor>
</comment>
<dbReference type="InterPro" id="IPR006046">
    <property type="entry name" value="Alpha_amylase"/>
</dbReference>
<dbReference type="PATRIC" id="fig|1006576.9.peg.34"/>
<evidence type="ECO:0000256" key="4">
    <source>
        <dbReference type="ARBA" id="ARBA00022729"/>
    </source>
</evidence>
<evidence type="ECO:0000256" key="6">
    <source>
        <dbReference type="RuleBase" id="RU361134"/>
    </source>
</evidence>
<evidence type="ECO:0000313" key="9">
    <source>
        <dbReference type="Proteomes" id="UP000032809"/>
    </source>
</evidence>
<evidence type="ECO:0000256" key="1">
    <source>
        <dbReference type="ARBA" id="ARBA00001913"/>
    </source>
</evidence>
<keyword evidence="6 8" id="KW-0378">Hydrolase</keyword>
<protein>
    <recommendedName>
        <fullName evidence="6">Alpha-amylase</fullName>
        <ecNumber evidence="6">3.2.1.1</ecNumber>
    </recommendedName>
</protein>
<keyword evidence="9" id="KW-1185">Reference proteome</keyword>
<evidence type="ECO:0000256" key="3">
    <source>
        <dbReference type="ARBA" id="ARBA00022723"/>
    </source>
</evidence>
<dbReference type="InterPro" id="IPR006047">
    <property type="entry name" value="GH13_cat_dom"/>
</dbReference>
<dbReference type="GO" id="GO:0005975">
    <property type="term" value="P:carbohydrate metabolic process"/>
    <property type="evidence" value="ECO:0007669"/>
    <property type="project" value="InterPro"/>
</dbReference>
<reference evidence="9" key="1">
    <citation type="submission" date="2014-11" db="EMBL/GenBank/DDBJ databases">
        <authorList>
            <person name="Wibberg D."/>
        </authorList>
    </citation>
    <scope>NUCLEOTIDE SEQUENCE [LARGE SCALE GENOMIC DNA]</scope>
    <source>
        <strain evidence="9">L3</strain>
    </source>
</reference>
<dbReference type="InterPro" id="IPR019248">
    <property type="entry name" value="Glucodextran_C"/>
</dbReference>
<dbReference type="Gene3D" id="2.60.40.1180">
    <property type="entry name" value="Golgi alpha-mannosidase II"/>
    <property type="match status" value="1"/>
</dbReference>
<name>A0A0C7NHC5_DEFTU</name>
<dbReference type="EMBL" id="LN824141">
    <property type="protein sequence ID" value="CEP77371.1"/>
    <property type="molecule type" value="Genomic_DNA"/>
</dbReference>
<dbReference type="PRINTS" id="PR00110">
    <property type="entry name" value="ALPHAAMYLASE"/>
</dbReference>
<organism evidence="8 9">
    <name type="scientific">Defluviitoga tunisiensis</name>
    <dbReference type="NCBI Taxonomy" id="1006576"/>
    <lineage>
        <taxon>Bacteria</taxon>
        <taxon>Thermotogati</taxon>
        <taxon>Thermotogota</taxon>
        <taxon>Thermotogae</taxon>
        <taxon>Petrotogales</taxon>
        <taxon>Petrotogaceae</taxon>
        <taxon>Defluviitoga</taxon>
    </lineage>
</organism>
<accession>A0A0C7NHC5</accession>
<sequence length="839" mass="95878">MKKFLVFMFWSIVIVILGFSSTVSPVWEDQIIYFIMIDRFANGDTSNDVLTESGIDSGYVNSKYNGGDIQGLINQLDYIAELGVTAIWVTPPVANQWWDGLVDYGGYHGYWARDFKNVDEHFGDIELYKKFVEEAHKRGIYVIQDIVTNHTGNFISYRDGKYYLNDQSYPTNKPEQYPFNMNDYNDPEQRNLNIYHWPSEVKEPNRYNTEFSDLDDLNTENPIVIEALKDSYSFWIKEADVDGFRIDTAIYVEPEFWPEFLEGEKGIFEVASELGKNDFLTYGEAWLNPMPFSNDAEKEIEQFFNWGFNSMLDFPLHTDIKRVFKEGKPTSYIKYRLEQREIMYSNPARMVTFVDNHDMDRFLKASDINSLKQALSLIFTIPGIPTIYYGTEQNFIETRATMFANGFASGGQDHYDINTPTFQFIKELSELRKNTPTFKHGKIEVLFSDDLGPGPLVYKIFDDSKMYIVMMNTSSNKKHATGMDFNIEDGSVLRPLVVNNMVNKEIVYSNPYNILLNAKSLGIFEVTDQKEEVAKSGISVEINNLSENNTFTDNFVLTGTASGAKSVRIIVDGEEKEYAKIDLKQGINEPWEVTINISDFTPGTHKIIAKAYGKTPMIVEYSKEYTVNFDIPMISLKVVEDPKGDDKGPYGTYFYPKDSTFSSQMDIRKVELVQIGTMLRMIITMDTVTDSWTPANGFDHVTFQIFFDDPSKPGIIELPLQNATMPDGYDWNYGMWATGWGIYLYSANNASAEKFGDPVTPSPEAQVNKKENTITFFIPLSVLETNDLSGWNIYITTYDYDGIEGVLRPLTPEGGQWAFGGGKTTDPKIIDDLFIKIDR</sequence>
<comment type="similarity">
    <text evidence="2 5">Belongs to the glycosyl hydrolase 13 family.</text>
</comment>
<dbReference type="InterPro" id="IPR017853">
    <property type="entry name" value="GH"/>
</dbReference>
<dbReference type="RefSeq" id="WP_045087009.1">
    <property type="nucleotide sequence ID" value="NZ_LN824141.1"/>
</dbReference>
<dbReference type="SUPFAM" id="SSF51445">
    <property type="entry name" value="(Trans)glycosidases"/>
    <property type="match status" value="1"/>
</dbReference>
<evidence type="ECO:0000259" key="7">
    <source>
        <dbReference type="SMART" id="SM00642"/>
    </source>
</evidence>
<dbReference type="Proteomes" id="UP000032809">
    <property type="component" value="Chromosome I"/>
</dbReference>
<dbReference type="Pfam" id="PF09985">
    <property type="entry name" value="Glucodextran_C"/>
    <property type="match status" value="1"/>
</dbReference>
<dbReference type="InterPro" id="IPR013780">
    <property type="entry name" value="Glyco_hydro_b"/>
</dbReference>
<dbReference type="EC" id="3.2.1.1" evidence="6"/>
<dbReference type="Gene3D" id="2.60.40.1190">
    <property type="match status" value="1"/>
</dbReference>
<keyword evidence="4" id="KW-0732">Signal</keyword>
<dbReference type="GO" id="GO:0046872">
    <property type="term" value="F:metal ion binding"/>
    <property type="evidence" value="ECO:0007669"/>
    <property type="project" value="UniProtKB-KW"/>
</dbReference>
<dbReference type="SMART" id="SM00642">
    <property type="entry name" value="Aamy"/>
    <property type="match status" value="1"/>
</dbReference>
<dbReference type="GO" id="GO:0004556">
    <property type="term" value="F:alpha-amylase activity"/>
    <property type="evidence" value="ECO:0007669"/>
    <property type="project" value="UniProtKB-UniRule"/>
</dbReference>
<keyword evidence="6" id="KW-0119">Carbohydrate metabolism</keyword>
<dbReference type="PANTHER" id="PTHR10357">
    <property type="entry name" value="ALPHA-AMYLASE FAMILY MEMBER"/>
    <property type="match status" value="1"/>
</dbReference>
<dbReference type="PANTHER" id="PTHR10357:SF215">
    <property type="entry name" value="ALPHA-AMYLASE 1"/>
    <property type="match status" value="1"/>
</dbReference>